<proteinExistence type="predicted"/>
<evidence type="ECO:0000313" key="2">
    <source>
        <dbReference type="EMBL" id="KIP64317.1"/>
    </source>
</evidence>
<dbReference type="AlphaFoldDB" id="A0A0D0IXX5"/>
<sequence>MHFNKQVKRATKALHRQTGDNSNGRHLVVGSVNFQASPNDGFGINADKKRQVAVFKRKLLPLHYIYKYISMNLSPCLDLWIHVHI</sequence>
<evidence type="ECO:0000313" key="3">
    <source>
        <dbReference type="Proteomes" id="UP000032046"/>
    </source>
</evidence>
<feature type="compositionally biased region" description="Basic residues" evidence="1">
    <location>
        <begin position="1"/>
        <end position="15"/>
    </location>
</feature>
<evidence type="ECO:0000256" key="1">
    <source>
        <dbReference type="SAM" id="MobiDB-lite"/>
    </source>
</evidence>
<name>A0A0D0IXX5_9BACT</name>
<dbReference type="STRING" id="1602171.ST44_02385"/>
<organism evidence="2 3">
    <name type="scientific">Prevotella pectinovora</name>
    <dbReference type="NCBI Taxonomy" id="1602169"/>
    <lineage>
        <taxon>Bacteria</taxon>
        <taxon>Pseudomonadati</taxon>
        <taxon>Bacteroidota</taxon>
        <taxon>Bacteroidia</taxon>
        <taxon>Bacteroidales</taxon>
        <taxon>Prevotellaceae</taxon>
        <taxon>Prevotella</taxon>
    </lineage>
</organism>
<feature type="region of interest" description="Disordered" evidence="1">
    <location>
        <begin position="1"/>
        <end position="23"/>
    </location>
</feature>
<protein>
    <submittedName>
        <fullName evidence="2">Uncharacterized protein</fullName>
    </submittedName>
</protein>
<gene>
    <name evidence="2" type="ORF">ST44_02385</name>
</gene>
<dbReference type="Proteomes" id="UP000032046">
    <property type="component" value="Unassembled WGS sequence"/>
</dbReference>
<keyword evidence="3" id="KW-1185">Reference proteome</keyword>
<accession>A0A0D0IXX5</accession>
<dbReference type="EMBL" id="JXQK01000023">
    <property type="protein sequence ID" value="KIP64317.1"/>
    <property type="molecule type" value="Genomic_DNA"/>
</dbReference>
<comment type="caution">
    <text evidence="2">The sequence shown here is derived from an EMBL/GenBank/DDBJ whole genome shotgun (WGS) entry which is preliminary data.</text>
</comment>
<reference evidence="2 3" key="1">
    <citation type="submission" date="2015-01" db="EMBL/GenBank/DDBJ databases">
        <title>Comparative genomics of non-oral Prevotella species.</title>
        <authorList>
            <person name="Accetto T."/>
            <person name="Nograsek B."/>
            <person name="Avgustin G."/>
        </authorList>
    </citation>
    <scope>NUCLEOTIDE SEQUENCE [LARGE SCALE GENOMIC DNA]</scope>
    <source>
        <strain evidence="2 3">P5-119</strain>
    </source>
</reference>